<dbReference type="KEGG" id="bcai:K788_0005763"/>
<dbReference type="AlphaFoldDB" id="A0A0N7JUJ8"/>
<sequence>MNASGNTRSDAQDSAAILSAQASLAADNQQVAPVLRYAPGEESH</sequence>
<dbReference type="EMBL" id="CP012747">
    <property type="protein sequence ID" value="ALL66613.1"/>
    <property type="molecule type" value="Genomic_DNA"/>
</dbReference>
<protein>
    <submittedName>
        <fullName evidence="1">Uncharacterized protein</fullName>
    </submittedName>
</protein>
<gene>
    <name evidence="1" type="ORF">K788_0005763</name>
</gene>
<dbReference type="Proteomes" id="UP000019146">
    <property type="component" value="Chromosome 2"/>
</dbReference>
<organism evidence="1 2">
    <name type="scientific">Paraburkholderia caribensis MBA4</name>
    <dbReference type="NCBI Taxonomy" id="1323664"/>
    <lineage>
        <taxon>Bacteria</taxon>
        <taxon>Pseudomonadati</taxon>
        <taxon>Pseudomonadota</taxon>
        <taxon>Betaproteobacteria</taxon>
        <taxon>Burkholderiales</taxon>
        <taxon>Burkholderiaceae</taxon>
        <taxon>Paraburkholderia</taxon>
    </lineage>
</organism>
<accession>A0A0N7JUJ8</accession>
<reference evidence="1 2" key="1">
    <citation type="journal article" date="2014" name="Genome Announc.">
        <title>Draft Genome Sequence of the Haloacid-Degrading Burkholderia caribensis Strain MBA4.</title>
        <authorList>
            <person name="Pan Y."/>
            <person name="Kong K.F."/>
            <person name="Tsang J.S."/>
        </authorList>
    </citation>
    <scope>NUCLEOTIDE SEQUENCE [LARGE SCALE GENOMIC DNA]</scope>
    <source>
        <strain evidence="1 2">MBA4</strain>
    </source>
</reference>
<proteinExistence type="predicted"/>
<evidence type="ECO:0000313" key="2">
    <source>
        <dbReference type="Proteomes" id="UP000019146"/>
    </source>
</evidence>
<evidence type="ECO:0000313" key="1">
    <source>
        <dbReference type="EMBL" id="ALL66613.1"/>
    </source>
</evidence>
<name>A0A0N7JUJ8_9BURK</name>